<accession>A0A6A5KVS5</accession>
<dbReference type="GO" id="GO:0003824">
    <property type="term" value="F:catalytic activity"/>
    <property type="evidence" value="ECO:0007669"/>
    <property type="project" value="InterPro"/>
</dbReference>
<gene>
    <name evidence="1" type="ORF">BDW02DRAFT_564012</name>
</gene>
<reference evidence="1" key="1">
    <citation type="submission" date="2020-01" db="EMBL/GenBank/DDBJ databases">
        <authorList>
            <consortium name="DOE Joint Genome Institute"/>
            <person name="Haridas S."/>
            <person name="Albert R."/>
            <person name="Binder M."/>
            <person name="Bloem J."/>
            <person name="Labutti K."/>
            <person name="Salamov A."/>
            <person name="Andreopoulos B."/>
            <person name="Baker S.E."/>
            <person name="Barry K."/>
            <person name="Bills G."/>
            <person name="Bluhm B.H."/>
            <person name="Cannon C."/>
            <person name="Castanera R."/>
            <person name="Culley D.E."/>
            <person name="Daum C."/>
            <person name="Ezra D."/>
            <person name="Gonzalez J.B."/>
            <person name="Henrissat B."/>
            <person name="Kuo A."/>
            <person name="Liang C."/>
            <person name="Lipzen A."/>
            <person name="Lutzoni F."/>
            <person name="Magnuson J."/>
            <person name="Mondo S."/>
            <person name="Nolan M."/>
            <person name="Ohm R."/>
            <person name="Pangilinan J."/>
            <person name="Park H.-J."/>
            <person name="Ramirez L."/>
            <person name="Alfaro M."/>
            <person name="Sun H."/>
            <person name="Tritt A."/>
            <person name="Yoshinaga Y."/>
            <person name="Zwiers L.-H."/>
            <person name="Turgeon B.G."/>
            <person name="Goodwin S.B."/>
            <person name="Spatafora J.W."/>
            <person name="Crous P.W."/>
            <person name="Grigoriev I.V."/>
        </authorList>
    </citation>
    <scope>NUCLEOTIDE SEQUENCE</scope>
    <source>
        <strain evidence="1">P77</strain>
    </source>
</reference>
<dbReference type="EMBL" id="ML975245">
    <property type="protein sequence ID" value="KAF1839471.1"/>
    <property type="molecule type" value="Genomic_DNA"/>
</dbReference>
<keyword evidence="2" id="KW-1185">Reference proteome</keyword>
<dbReference type="Proteomes" id="UP000800040">
    <property type="component" value="Unassembled WGS sequence"/>
</dbReference>
<evidence type="ECO:0000313" key="1">
    <source>
        <dbReference type="EMBL" id="KAF1839471.1"/>
    </source>
</evidence>
<name>A0A6A5KVS5_9PLEO</name>
<dbReference type="SUPFAM" id="SSF51621">
    <property type="entry name" value="Phosphoenolpyruvate/pyruvate domain"/>
    <property type="match status" value="1"/>
</dbReference>
<dbReference type="OrthoDB" id="429143at2759"/>
<dbReference type="PANTHER" id="PTHR42905">
    <property type="entry name" value="PHOSPHOENOLPYRUVATE CARBOXYLASE"/>
    <property type="match status" value="1"/>
</dbReference>
<dbReference type="InterPro" id="IPR015813">
    <property type="entry name" value="Pyrv/PenolPyrv_kinase-like_dom"/>
</dbReference>
<protein>
    <submittedName>
        <fullName evidence="1">PEP phosphonomutase-like protein</fullName>
    </submittedName>
</protein>
<dbReference type="Gene3D" id="3.20.20.60">
    <property type="entry name" value="Phosphoenolpyruvate-binding domains"/>
    <property type="match status" value="1"/>
</dbReference>
<organism evidence="1 2">
    <name type="scientific">Decorospora gaudefroyi</name>
    <dbReference type="NCBI Taxonomy" id="184978"/>
    <lineage>
        <taxon>Eukaryota</taxon>
        <taxon>Fungi</taxon>
        <taxon>Dikarya</taxon>
        <taxon>Ascomycota</taxon>
        <taxon>Pezizomycotina</taxon>
        <taxon>Dothideomycetes</taxon>
        <taxon>Pleosporomycetidae</taxon>
        <taxon>Pleosporales</taxon>
        <taxon>Pleosporineae</taxon>
        <taxon>Pleosporaceae</taxon>
        <taxon>Decorospora</taxon>
    </lineage>
</organism>
<proteinExistence type="predicted"/>
<evidence type="ECO:0000313" key="2">
    <source>
        <dbReference type="Proteomes" id="UP000800040"/>
    </source>
</evidence>
<dbReference type="InterPro" id="IPR040442">
    <property type="entry name" value="Pyrv_kinase-like_dom_sf"/>
</dbReference>
<dbReference type="InterPro" id="IPR039556">
    <property type="entry name" value="ICL/PEPM"/>
</dbReference>
<dbReference type="PANTHER" id="PTHR42905:SF16">
    <property type="entry name" value="CARBOXYPHOSPHONOENOLPYRUVATE PHOSPHONOMUTASE-LIKE PROTEIN (AFU_ORTHOLOGUE AFUA_5G07230)"/>
    <property type="match status" value="1"/>
</dbReference>
<sequence length="265" mass="28054">MSTQNDTAKAFKALHKPGNPLILSNIWDAITARTVAALPQTQALATASYAIAAAAGIQDEELTLETNLRAVSAIAKVANEFTLPLTVDFQDGFGDQLAEGVREVIRLGAVGINLEDLDRNTNALFSVEEAQTRIRRVMEVAKEEDVPDFVVNARTDALFTPASSSTSGGSLEEAIARGKAYLAAGASNIFIWGGPSRKGWGRDDVETATKALGGRLNVLLVMMQPGGLSVNDLSDIGVSRISIGPQLMFKVVSVLSDEAGAVLQR</sequence>
<dbReference type="AlphaFoldDB" id="A0A6A5KVS5"/>
<dbReference type="Pfam" id="PF13714">
    <property type="entry name" value="PEP_mutase"/>
    <property type="match status" value="1"/>
</dbReference>
<dbReference type="CDD" id="cd00377">
    <property type="entry name" value="ICL_PEPM"/>
    <property type="match status" value="1"/>
</dbReference>